<evidence type="ECO:0000256" key="1">
    <source>
        <dbReference type="ARBA" id="ARBA00007631"/>
    </source>
</evidence>
<proteinExistence type="inferred from homology"/>
<organism evidence="6 7">
    <name type="scientific">Mesorhabditis spiculigera</name>
    <dbReference type="NCBI Taxonomy" id="96644"/>
    <lineage>
        <taxon>Eukaryota</taxon>
        <taxon>Metazoa</taxon>
        <taxon>Ecdysozoa</taxon>
        <taxon>Nematoda</taxon>
        <taxon>Chromadorea</taxon>
        <taxon>Rhabditida</taxon>
        <taxon>Rhabditina</taxon>
        <taxon>Rhabditomorpha</taxon>
        <taxon>Rhabditoidea</taxon>
        <taxon>Rhabditidae</taxon>
        <taxon>Mesorhabditinae</taxon>
        <taxon>Mesorhabditis</taxon>
    </lineage>
</organism>
<feature type="non-terminal residue" evidence="6">
    <location>
        <position position="1"/>
    </location>
</feature>
<dbReference type="AlphaFoldDB" id="A0AA36CRG5"/>
<dbReference type="GO" id="GO:0003723">
    <property type="term" value="F:RNA binding"/>
    <property type="evidence" value="ECO:0007669"/>
    <property type="project" value="TreeGrafter"/>
</dbReference>
<gene>
    <name evidence="6" type="ORF">MSPICULIGERA_LOCUS11228</name>
</gene>
<dbReference type="GO" id="GO:1990817">
    <property type="term" value="F:poly(A) RNA polymerase activity"/>
    <property type="evidence" value="ECO:0007669"/>
    <property type="project" value="UniProtKB-EC"/>
</dbReference>
<protein>
    <recommendedName>
        <fullName evidence="2">polynucleotide adenylyltransferase</fullName>
        <ecNumber evidence="2">2.7.7.19</ecNumber>
    </recommendedName>
</protein>
<evidence type="ECO:0000256" key="4">
    <source>
        <dbReference type="ARBA" id="ARBA00047933"/>
    </source>
</evidence>
<evidence type="ECO:0000313" key="6">
    <source>
        <dbReference type="EMBL" id="CAJ0572852.1"/>
    </source>
</evidence>
<reference evidence="6" key="1">
    <citation type="submission" date="2023-06" db="EMBL/GenBank/DDBJ databases">
        <authorList>
            <person name="Delattre M."/>
        </authorList>
    </citation>
    <scope>NUCLEOTIDE SEQUENCE</scope>
    <source>
        <strain evidence="6">AF72</strain>
    </source>
</reference>
<evidence type="ECO:0000256" key="5">
    <source>
        <dbReference type="SAM" id="MobiDB-lite"/>
    </source>
</evidence>
<dbReference type="InterPro" id="IPR012937">
    <property type="entry name" value="TET5"/>
</dbReference>
<evidence type="ECO:0000256" key="2">
    <source>
        <dbReference type="ARBA" id="ARBA00012388"/>
    </source>
</evidence>
<dbReference type="Proteomes" id="UP001177023">
    <property type="component" value="Unassembled WGS sequence"/>
</dbReference>
<keyword evidence="7" id="KW-1185">Reference proteome</keyword>
<dbReference type="GO" id="GO:0048255">
    <property type="term" value="P:mRNA stabilization"/>
    <property type="evidence" value="ECO:0007669"/>
    <property type="project" value="TreeGrafter"/>
</dbReference>
<accession>A0AA36CRG5</accession>
<comment type="catalytic activity">
    <reaction evidence="4">
        <text>RNA(n) + ATP = RNA(n)-3'-adenine ribonucleotide + diphosphate</text>
        <dbReference type="Rhea" id="RHEA:11332"/>
        <dbReference type="Rhea" id="RHEA-COMP:14527"/>
        <dbReference type="Rhea" id="RHEA-COMP:17347"/>
        <dbReference type="ChEBI" id="CHEBI:30616"/>
        <dbReference type="ChEBI" id="CHEBI:33019"/>
        <dbReference type="ChEBI" id="CHEBI:140395"/>
        <dbReference type="ChEBI" id="CHEBI:173115"/>
        <dbReference type="EC" id="2.7.7.19"/>
    </reaction>
    <physiologicalReaction direction="left-to-right" evidence="4">
        <dbReference type="Rhea" id="RHEA:11333"/>
    </physiologicalReaction>
</comment>
<evidence type="ECO:0000256" key="3">
    <source>
        <dbReference type="ARBA" id="ARBA00022679"/>
    </source>
</evidence>
<dbReference type="PANTHER" id="PTHR12974">
    <property type="entry name" value="PRION-LIKE- Q/N-RICH -DOMAIN-BEARING PROTEIN PROTEIN 44"/>
    <property type="match status" value="1"/>
</dbReference>
<evidence type="ECO:0000313" key="7">
    <source>
        <dbReference type="Proteomes" id="UP001177023"/>
    </source>
</evidence>
<name>A0AA36CRG5_9BILA</name>
<dbReference type="SMART" id="SM01153">
    <property type="entry name" value="DUF1693"/>
    <property type="match status" value="1"/>
</dbReference>
<sequence>MKGGDNCAAASSTAYLSERQLERLSTVLSERVDIHGRGNFPTINVRLLDLIVCVREKLREFGVGPRQVKMNGGAASYVVAAEEFAYSDLDLIFPISFAQEDTFDLVRTAVFNALVELMPEETDKTRITADTLKDIYIRKMVKVDESDRWSLFSLHNHFGRCIELKFVDRMRRQFEFSVDSFQITLDPLLDDFESPDNKVVIESVFGDIRMALDHLHQRLIDTRRPEEIRGGGLLKYCHLLTRGYKAARPTKCRQLERYMCSRFFIDFPDINAQEVKLRNYLDSHFSNTLDSWSTNSCGEDTDSEASTSQASSHPSHLSVQQSKYDFLLLLYRVISESTVCLMNHERRQTLLMVDRLAYQISMNLYNSRASHDLTGGQQRQTLLYLPKDSSQWVPVPVI</sequence>
<dbReference type="PANTHER" id="PTHR12974:SF36">
    <property type="entry name" value="POLYNUCLEOTIDE ADENYLYLTRANSFERASE"/>
    <property type="match status" value="1"/>
</dbReference>
<feature type="region of interest" description="Disordered" evidence="5">
    <location>
        <begin position="294"/>
        <end position="314"/>
    </location>
</feature>
<dbReference type="Pfam" id="PF07984">
    <property type="entry name" value="NTP_transf_7"/>
    <property type="match status" value="1"/>
</dbReference>
<keyword evidence="3" id="KW-0808">Transferase</keyword>
<comment type="caution">
    <text evidence="6">The sequence shown here is derived from an EMBL/GenBank/DDBJ whole genome shotgun (WGS) entry which is preliminary data.</text>
</comment>
<dbReference type="EMBL" id="CATQJA010002608">
    <property type="protein sequence ID" value="CAJ0572852.1"/>
    <property type="molecule type" value="Genomic_DNA"/>
</dbReference>
<comment type="similarity">
    <text evidence="1">Belongs to the TENT family.</text>
</comment>
<dbReference type="EC" id="2.7.7.19" evidence="2"/>